<dbReference type="CDD" id="cd09080">
    <property type="entry name" value="TDP2"/>
    <property type="match status" value="1"/>
</dbReference>
<evidence type="ECO:0000313" key="13">
    <source>
        <dbReference type="Proteomes" id="UP000708208"/>
    </source>
</evidence>
<feature type="compositionally biased region" description="Low complexity" evidence="10">
    <location>
        <begin position="93"/>
        <end position="107"/>
    </location>
</feature>
<dbReference type="InterPro" id="IPR005135">
    <property type="entry name" value="Endo/exonuclease/phosphatase"/>
</dbReference>
<dbReference type="GO" id="GO:0003697">
    <property type="term" value="F:single-stranded DNA binding"/>
    <property type="evidence" value="ECO:0007669"/>
    <property type="project" value="TreeGrafter"/>
</dbReference>
<evidence type="ECO:0000256" key="4">
    <source>
        <dbReference type="ARBA" id="ARBA00022723"/>
    </source>
</evidence>
<keyword evidence="3" id="KW-0540">Nuclease</keyword>
<dbReference type="InterPro" id="IPR051547">
    <property type="entry name" value="TDP2-like"/>
</dbReference>
<dbReference type="GO" id="GO:0070260">
    <property type="term" value="F:5'-tyrosyl-DNA phosphodiesterase activity"/>
    <property type="evidence" value="ECO:0007669"/>
    <property type="project" value="TreeGrafter"/>
</dbReference>
<organism evidence="12 13">
    <name type="scientific">Allacma fusca</name>
    <dbReference type="NCBI Taxonomy" id="39272"/>
    <lineage>
        <taxon>Eukaryota</taxon>
        <taxon>Metazoa</taxon>
        <taxon>Ecdysozoa</taxon>
        <taxon>Arthropoda</taxon>
        <taxon>Hexapoda</taxon>
        <taxon>Collembola</taxon>
        <taxon>Symphypleona</taxon>
        <taxon>Sminthuridae</taxon>
        <taxon>Allacma</taxon>
    </lineage>
</organism>
<dbReference type="AlphaFoldDB" id="A0A8J2KAM6"/>
<sequence length="396" mass="44653">MSASSSDESEDFRVETAEVLIEMDDNLKEKLANDFSSICEVSDEKARQMLERFKWNMQEAIDSFLESENGLEDPDMQLEPKAEPVSENEAQVGSSGSTSGRARGSTSLAGVTSPAGTSTWAPEKFSVISWNLDGLDEKNLEKRTAAVVDLIEKDNYSIIFLQELLPPTFHYIASRLESKYLPVLGTENPGCEYLTATFLRLNHVVYIDHEIVKFPGTCMDRNVLVTKAYTGRVKLALLNTHLESTAAFAQERVSQLKTCFNLCKSFTPDWNVIFGGDLNLRDTEVSGNMPASMCDLWIKCGSRPSSKYTWDLTRNTNKQMPSKYQPRCRFDRFYYRESVPLSITPEFFGVTGIEKVTGTQSFPSDHWAIIAFFRLEMESRKPQPKKRKGEPLSSSP</sequence>
<keyword evidence="9" id="KW-0539">Nucleus</keyword>
<keyword evidence="13" id="KW-1185">Reference proteome</keyword>
<feature type="domain" description="Endonuclease/exonuclease/phosphatase" evidence="11">
    <location>
        <begin position="128"/>
        <end position="366"/>
    </location>
</feature>
<comment type="subcellular location">
    <subcellularLocation>
        <location evidence="2">Nucleus</location>
    </subcellularLocation>
</comment>
<keyword evidence="4" id="KW-0479">Metal-binding</keyword>
<evidence type="ECO:0000256" key="7">
    <source>
        <dbReference type="ARBA" id="ARBA00022842"/>
    </source>
</evidence>
<evidence type="ECO:0000256" key="5">
    <source>
        <dbReference type="ARBA" id="ARBA00022763"/>
    </source>
</evidence>
<dbReference type="OrthoDB" id="9975959at2759"/>
<feature type="compositionally biased region" description="Polar residues" evidence="10">
    <location>
        <begin position="108"/>
        <end position="118"/>
    </location>
</feature>
<evidence type="ECO:0000256" key="2">
    <source>
        <dbReference type="ARBA" id="ARBA00004123"/>
    </source>
</evidence>
<dbReference type="PANTHER" id="PTHR15822">
    <property type="entry name" value="TRAF AND TNF RECEPTOR-ASSOCIATED PROTEIN"/>
    <property type="match status" value="1"/>
</dbReference>
<comment type="cofactor">
    <cofactor evidence="1">
        <name>Mg(2+)</name>
        <dbReference type="ChEBI" id="CHEBI:18420"/>
    </cofactor>
</comment>
<proteinExistence type="predicted"/>
<evidence type="ECO:0000256" key="8">
    <source>
        <dbReference type="ARBA" id="ARBA00023204"/>
    </source>
</evidence>
<protein>
    <recommendedName>
        <fullName evidence="11">Endonuclease/exonuclease/phosphatase domain-containing protein</fullName>
    </recommendedName>
</protein>
<keyword evidence="8" id="KW-0234">DNA repair</keyword>
<evidence type="ECO:0000256" key="9">
    <source>
        <dbReference type="ARBA" id="ARBA00023242"/>
    </source>
</evidence>
<name>A0A8J2KAM6_9HEXA</name>
<evidence type="ECO:0000256" key="10">
    <source>
        <dbReference type="SAM" id="MobiDB-lite"/>
    </source>
</evidence>
<dbReference type="Proteomes" id="UP000708208">
    <property type="component" value="Unassembled WGS sequence"/>
</dbReference>
<feature type="region of interest" description="Disordered" evidence="10">
    <location>
        <begin position="70"/>
        <end position="118"/>
    </location>
</feature>
<dbReference type="Pfam" id="PF03372">
    <property type="entry name" value="Exo_endo_phos"/>
    <property type="match status" value="1"/>
</dbReference>
<keyword evidence="5" id="KW-0227">DNA damage</keyword>
<evidence type="ECO:0000313" key="12">
    <source>
        <dbReference type="EMBL" id="CAG7731746.1"/>
    </source>
</evidence>
<dbReference type="GO" id="GO:0046872">
    <property type="term" value="F:metal ion binding"/>
    <property type="evidence" value="ECO:0007669"/>
    <property type="project" value="UniProtKB-KW"/>
</dbReference>
<dbReference type="GO" id="GO:0006302">
    <property type="term" value="P:double-strand break repair"/>
    <property type="evidence" value="ECO:0007669"/>
    <property type="project" value="TreeGrafter"/>
</dbReference>
<keyword evidence="7" id="KW-0460">Magnesium</keyword>
<keyword evidence="6" id="KW-0378">Hydrolase</keyword>
<evidence type="ECO:0000256" key="1">
    <source>
        <dbReference type="ARBA" id="ARBA00001946"/>
    </source>
</evidence>
<evidence type="ECO:0000259" key="11">
    <source>
        <dbReference type="Pfam" id="PF03372"/>
    </source>
</evidence>
<gene>
    <name evidence="12" type="ORF">AFUS01_LOCUS20320</name>
</gene>
<reference evidence="12" key="1">
    <citation type="submission" date="2021-06" db="EMBL/GenBank/DDBJ databases">
        <authorList>
            <person name="Hodson N. C."/>
            <person name="Mongue J. A."/>
            <person name="Jaron S. K."/>
        </authorList>
    </citation>
    <scope>NUCLEOTIDE SEQUENCE</scope>
</reference>
<comment type="caution">
    <text evidence="12">The sequence shown here is derived from an EMBL/GenBank/DDBJ whole genome shotgun (WGS) entry which is preliminary data.</text>
</comment>
<evidence type="ECO:0000256" key="6">
    <source>
        <dbReference type="ARBA" id="ARBA00022801"/>
    </source>
</evidence>
<dbReference type="GO" id="GO:0004518">
    <property type="term" value="F:nuclease activity"/>
    <property type="evidence" value="ECO:0007669"/>
    <property type="project" value="UniProtKB-KW"/>
</dbReference>
<dbReference type="Pfam" id="PF14555">
    <property type="entry name" value="UBA_4"/>
    <property type="match status" value="1"/>
</dbReference>
<dbReference type="GO" id="GO:0005737">
    <property type="term" value="C:cytoplasm"/>
    <property type="evidence" value="ECO:0007669"/>
    <property type="project" value="TreeGrafter"/>
</dbReference>
<dbReference type="PANTHER" id="PTHR15822:SF4">
    <property type="entry name" value="TYROSYL-DNA PHOSPHODIESTERASE 2"/>
    <property type="match status" value="1"/>
</dbReference>
<dbReference type="GO" id="GO:0016605">
    <property type="term" value="C:PML body"/>
    <property type="evidence" value="ECO:0007669"/>
    <property type="project" value="TreeGrafter"/>
</dbReference>
<evidence type="ECO:0000256" key="3">
    <source>
        <dbReference type="ARBA" id="ARBA00022722"/>
    </source>
</evidence>
<dbReference type="EMBL" id="CAJVCH010219104">
    <property type="protein sequence ID" value="CAG7731746.1"/>
    <property type="molecule type" value="Genomic_DNA"/>
</dbReference>
<accession>A0A8J2KAM6</accession>